<dbReference type="InterPro" id="IPR002110">
    <property type="entry name" value="Ankyrin_rpt"/>
</dbReference>
<dbReference type="PANTHER" id="PTHR24198">
    <property type="entry name" value="ANKYRIN REPEAT AND PROTEIN KINASE DOMAIN-CONTAINING PROTEIN"/>
    <property type="match status" value="1"/>
</dbReference>
<dbReference type="InterPro" id="IPR001496">
    <property type="entry name" value="SOCS_box"/>
</dbReference>
<protein>
    <recommendedName>
        <fullName evidence="4">SOCS box domain-containing protein</fullName>
    </recommendedName>
</protein>
<dbReference type="EMBL" id="JAODUP010000591">
    <property type="protein sequence ID" value="KAK2146656.1"/>
    <property type="molecule type" value="Genomic_DNA"/>
</dbReference>
<gene>
    <name evidence="5" type="ORF">LSH36_591g01145</name>
</gene>
<dbReference type="SMART" id="SM00969">
    <property type="entry name" value="SOCS_box"/>
    <property type="match status" value="1"/>
</dbReference>
<dbReference type="Pfam" id="PF00023">
    <property type="entry name" value="Ank"/>
    <property type="match status" value="2"/>
</dbReference>
<dbReference type="PROSITE" id="PS50088">
    <property type="entry name" value="ANK_REPEAT"/>
    <property type="match status" value="6"/>
</dbReference>
<dbReference type="Proteomes" id="UP001208570">
    <property type="component" value="Unassembled WGS sequence"/>
</dbReference>
<dbReference type="PROSITE" id="PS50225">
    <property type="entry name" value="SOCS"/>
    <property type="match status" value="1"/>
</dbReference>
<sequence>MMKRDHTVKLIEAIQTGNCQLLKDVCQSDFSEINRDLCTGQTPLGMAIRLKKEHIVEDLLELGADVCVATRVHPVNPYLFSDNEMEKVLPLDLALHSNHLGITSKIFEKLQDDAISRSTILKLLRFAIKEMAHDLMSKLLSRYGSVTTPSHLRELLKISVLQKDTKMVELLAVTGVDVNGESNGVMPLVYAANNGDIKMCLCLMELGALIDASRLCSLKVYQTPLQCAIDANLEKAVSTLLLLGSDPNGVLQQDVISHTGQVLLSAGSPVLHLAVIKRNPNILTLLVDAGALWTATDARGNSTFHVACERASGDTSIVQKLLEMHRNPNADRVLSADAINFQNNLGQTPLMLAIEAREVEVVQSLLHAGASVKACDSQNKTVLHAAVKVDSEELTLRLLRAGCGVDGGAPSQYPYSPLHLAINNNNWTLVDILLEYGADINLLTSSNQNALHLSIRAQSEELVSFFLKKGLSVNAVTERQVTPLMLSVKQCNTHLCGMLIDAGSNLNITDDNNDTALDLSVYAGCERNTHLLIVNGADMHCGNKGWMSLNKLNDCTVKLLITAGARISLNELYLLEKEHKVIRDSELYDWLLVKLIKPHSLQDLCRKTIRNMLMAAARGISVRQHIDRLQLPTSLVQYLMFDMVDCYD</sequence>
<dbReference type="SUPFAM" id="SSF48403">
    <property type="entry name" value="Ankyrin repeat"/>
    <property type="match status" value="3"/>
</dbReference>
<feature type="repeat" description="ANK" evidence="3">
    <location>
        <begin position="266"/>
        <end position="298"/>
    </location>
</feature>
<dbReference type="Gene3D" id="1.25.40.20">
    <property type="entry name" value="Ankyrin repeat-containing domain"/>
    <property type="match status" value="4"/>
</dbReference>
<reference evidence="5" key="1">
    <citation type="journal article" date="2023" name="Mol. Biol. Evol.">
        <title>Third-Generation Sequencing Reveals the Adaptive Role of the Epigenome in Three Deep-Sea Polychaetes.</title>
        <authorList>
            <person name="Perez M."/>
            <person name="Aroh O."/>
            <person name="Sun Y."/>
            <person name="Lan Y."/>
            <person name="Juniper S.K."/>
            <person name="Young C.R."/>
            <person name="Angers B."/>
            <person name="Qian P.Y."/>
        </authorList>
    </citation>
    <scope>NUCLEOTIDE SEQUENCE</scope>
    <source>
        <strain evidence="5">P08H-3</strain>
    </source>
</reference>
<evidence type="ECO:0000256" key="2">
    <source>
        <dbReference type="ARBA" id="ARBA00023043"/>
    </source>
</evidence>
<dbReference type="Pfam" id="PF12796">
    <property type="entry name" value="Ank_2"/>
    <property type="match status" value="2"/>
</dbReference>
<evidence type="ECO:0000313" key="6">
    <source>
        <dbReference type="Proteomes" id="UP001208570"/>
    </source>
</evidence>
<evidence type="ECO:0000256" key="1">
    <source>
        <dbReference type="ARBA" id="ARBA00022737"/>
    </source>
</evidence>
<keyword evidence="6" id="KW-1185">Reference proteome</keyword>
<accession>A0AAD9J4T8</accession>
<dbReference type="SUPFAM" id="SSF158235">
    <property type="entry name" value="SOCS box-like"/>
    <property type="match status" value="1"/>
</dbReference>
<organism evidence="5 6">
    <name type="scientific">Paralvinella palmiformis</name>
    <dbReference type="NCBI Taxonomy" id="53620"/>
    <lineage>
        <taxon>Eukaryota</taxon>
        <taxon>Metazoa</taxon>
        <taxon>Spiralia</taxon>
        <taxon>Lophotrochozoa</taxon>
        <taxon>Annelida</taxon>
        <taxon>Polychaeta</taxon>
        <taxon>Sedentaria</taxon>
        <taxon>Canalipalpata</taxon>
        <taxon>Terebellida</taxon>
        <taxon>Terebelliformia</taxon>
        <taxon>Alvinellidae</taxon>
        <taxon>Paralvinella</taxon>
    </lineage>
</organism>
<dbReference type="AlphaFoldDB" id="A0AAD9J4T8"/>
<keyword evidence="1" id="KW-0677">Repeat</keyword>
<feature type="repeat" description="ANK" evidence="3">
    <location>
        <begin position="345"/>
        <end position="377"/>
    </location>
</feature>
<feature type="repeat" description="ANK" evidence="3">
    <location>
        <begin position="479"/>
        <end position="511"/>
    </location>
</feature>
<dbReference type="GO" id="GO:0035556">
    <property type="term" value="P:intracellular signal transduction"/>
    <property type="evidence" value="ECO:0007669"/>
    <property type="project" value="InterPro"/>
</dbReference>
<feature type="repeat" description="ANK" evidence="3">
    <location>
        <begin position="446"/>
        <end position="478"/>
    </location>
</feature>
<name>A0AAD9J4T8_9ANNE</name>
<comment type="caution">
    <text evidence="5">The sequence shown here is derived from an EMBL/GenBank/DDBJ whole genome shotgun (WGS) entry which is preliminary data.</text>
</comment>
<feature type="domain" description="SOCS box" evidence="4">
    <location>
        <begin position="592"/>
        <end position="639"/>
    </location>
</feature>
<feature type="repeat" description="ANK" evidence="3">
    <location>
        <begin position="39"/>
        <end position="71"/>
    </location>
</feature>
<evidence type="ECO:0000259" key="4">
    <source>
        <dbReference type="PROSITE" id="PS50225"/>
    </source>
</evidence>
<evidence type="ECO:0000313" key="5">
    <source>
        <dbReference type="EMBL" id="KAK2146656.1"/>
    </source>
</evidence>
<dbReference type="Gene3D" id="1.10.750.20">
    <property type="entry name" value="SOCS box"/>
    <property type="match status" value="1"/>
</dbReference>
<dbReference type="PROSITE" id="PS50297">
    <property type="entry name" value="ANK_REP_REGION"/>
    <property type="match status" value="3"/>
</dbReference>
<dbReference type="CDD" id="cd03587">
    <property type="entry name" value="SOCS"/>
    <property type="match status" value="1"/>
</dbReference>
<dbReference type="InterPro" id="IPR036770">
    <property type="entry name" value="Ankyrin_rpt-contain_sf"/>
</dbReference>
<dbReference type="InterPro" id="IPR036036">
    <property type="entry name" value="SOCS_box-like_dom_sf"/>
</dbReference>
<evidence type="ECO:0000256" key="3">
    <source>
        <dbReference type="PROSITE-ProRule" id="PRU00023"/>
    </source>
</evidence>
<keyword evidence="2 3" id="KW-0040">ANK repeat</keyword>
<feature type="repeat" description="ANK" evidence="3">
    <location>
        <begin position="413"/>
        <end position="445"/>
    </location>
</feature>
<dbReference type="SMART" id="SM00248">
    <property type="entry name" value="ANK"/>
    <property type="match status" value="12"/>
</dbReference>
<dbReference type="PANTHER" id="PTHR24198:SF165">
    <property type="entry name" value="ANKYRIN REPEAT-CONTAINING PROTEIN-RELATED"/>
    <property type="match status" value="1"/>
</dbReference>
<dbReference type="PRINTS" id="PR01415">
    <property type="entry name" value="ANKYRIN"/>
</dbReference>
<proteinExistence type="predicted"/>
<dbReference type="Pfam" id="PF07525">
    <property type="entry name" value="SOCS_box"/>
    <property type="match status" value="1"/>
</dbReference>